<dbReference type="PANTHER" id="PTHR12062">
    <property type="entry name" value="N-ACETYLGLUCOSAMINYLTRANSFERASE VI"/>
    <property type="match status" value="1"/>
</dbReference>
<dbReference type="Pfam" id="PF23524">
    <property type="entry name" value="MGAT4A_C"/>
    <property type="match status" value="1"/>
</dbReference>
<dbReference type="InterPro" id="IPR057279">
    <property type="entry name" value="MGAT4"/>
</dbReference>
<dbReference type="GO" id="GO:0006487">
    <property type="term" value="P:protein N-linked glycosylation"/>
    <property type="evidence" value="ECO:0007669"/>
    <property type="project" value="TreeGrafter"/>
</dbReference>
<dbReference type="STRING" id="44316.ENSEGOP00005018188"/>
<feature type="domain" description="MGAT4 conserved region" evidence="6">
    <location>
        <begin position="620"/>
        <end position="872"/>
    </location>
</feature>
<dbReference type="PANTHER" id="PTHR12062:SF11">
    <property type="entry name" value="ALPHA-1,3-MANNOSYL-GLYCOPROTEIN 4-BETA-N-ACETYLGLUCOSAMINYLTRANSFERASE-LIKE PROTEIN MGAT4E"/>
    <property type="match status" value="1"/>
</dbReference>
<dbReference type="AlphaFoldDB" id="A0A3L8S3H9"/>
<dbReference type="OrthoDB" id="2016523at2759"/>
<gene>
    <name evidence="8" type="ORF">DV515_00012884</name>
</gene>
<accession>A0A3L8S3H9</accession>
<evidence type="ECO:0000256" key="4">
    <source>
        <dbReference type="SAM" id="MobiDB-lite"/>
    </source>
</evidence>
<dbReference type="GO" id="GO:0008375">
    <property type="term" value="F:acetylglucosaminyltransferase activity"/>
    <property type="evidence" value="ECO:0007669"/>
    <property type="project" value="TreeGrafter"/>
</dbReference>
<organism evidence="8 9">
    <name type="scientific">Chloebia gouldiae</name>
    <name type="common">Gouldian finch</name>
    <name type="synonym">Erythrura gouldiae</name>
    <dbReference type="NCBI Taxonomy" id="44316"/>
    <lineage>
        <taxon>Eukaryota</taxon>
        <taxon>Metazoa</taxon>
        <taxon>Chordata</taxon>
        <taxon>Craniata</taxon>
        <taxon>Vertebrata</taxon>
        <taxon>Euteleostomi</taxon>
        <taxon>Archelosauria</taxon>
        <taxon>Archosauria</taxon>
        <taxon>Dinosauria</taxon>
        <taxon>Saurischia</taxon>
        <taxon>Theropoda</taxon>
        <taxon>Coelurosauria</taxon>
        <taxon>Aves</taxon>
        <taxon>Neognathae</taxon>
        <taxon>Neoaves</taxon>
        <taxon>Telluraves</taxon>
        <taxon>Australaves</taxon>
        <taxon>Passeriformes</taxon>
        <taxon>Passeroidea</taxon>
        <taxon>Passeridae</taxon>
        <taxon>Chloebia</taxon>
    </lineage>
</organism>
<dbReference type="InterPro" id="IPR006759">
    <property type="entry name" value="Glyco_transf_54"/>
</dbReference>
<evidence type="ECO:0000256" key="2">
    <source>
        <dbReference type="ARBA" id="ARBA00022676"/>
    </source>
</evidence>
<keyword evidence="5" id="KW-0812">Transmembrane</keyword>
<evidence type="ECO:0000256" key="3">
    <source>
        <dbReference type="ARBA" id="ARBA00022679"/>
    </source>
</evidence>
<feature type="region of interest" description="Disordered" evidence="4">
    <location>
        <begin position="447"/>
        <end position="486"/>
    </location>
</feature>
<evidence type="ECO:0000256" key="5">
    <source>
        <dbReference type="SAM" id="Phobius"/>
    </source>
</evidence>
<evidence type="ECO:0008006" key="10">
    <source>
        <dbReference type="Google" id="ProtNLM"/>
    </source>
</evidence>
<dbReference type="InterPro" id="IPR056576">
    <property type="entry name" value="MGAT4_A/B/C_C"/>
</dbReference>
<keyword evidence="5" id="KW-0472">Membrane</keyword>
<keyword evidence="9" id="KW-1185">Reference proteome</keyword>
<dbReference type="Proteomes" id="UP000276834">
    <property type="component" value="Unassembled WGS sequence"/>
</dbReference>
<comment type="pathway">
    <text evidence="1">Protein modification; protein glycosylation.</text>
</comment>
<sequence>MRERTRSMTVADYANSDPAVVKSGRVKKAVANAVQQEVKSLCGLEASCVPTEEVLSVSGESCDSSDEMDTKENINGRAASRKKKSKRHKEDAEGGGGEEYPIDIWLLLASYIRPEDIVRFSLICKKAWTVTCTAAFWTRLYRRHYSLDVYLPLRLRPESMEKLHCLRACVIRSLFHMYEPFAARLSRNPAIPDSTPSTLKNSRCLLFWCKKIVGNRQEAMWEFNFKFKKQSPRLKSKCFKGLQPPVQYEEVHTNPDQDCCLLQITTFNFIFVPIVMGMTFTLFSISVSTDMRHHRVRLVFQDTPLRNGKKPRVEQGVQVVLDPVHSVRLLDWNNLQTKFMCVLLQQDCVYARYQLFSPTAHHICSQAGGTVLVHVECLEKLLKEREFCHLCLDLVVFELLDICPNLGSLLEALHVDFKHVWDSFCLKLPLSTTAELLLMPQARTRGGALPSENPESGQPGGVARAEHPGKARLPPTRESLPSRVRPERGWPGAISCCHGSGCLGTRGVHLWVLGAGRQYQRCIQLLSHCSIQGVVAFPKLCPDMSPLPRPQPAEAMRCSLKRSLMVLLAASFFLLLLFLQGGSRQEQDPLEVQLRGLAPDTILQLLQPEGAQHILRDTSELSALRNISYQLLAGSPAPRKKFLAVGMASVQRPRGFYLPATLQSLFSQSTEEELQEMVVVVHLADTDPGWNVRVATTIAQKFARHILLGQLLLIHAPPEFYPTLEGLKRNFNDAEERVRFRSKQNVDYAFLLAFAANLSSYYLMIEDDVWSSKSFLTAIRRALASQEGSNWATLEFSKLGYIGKLYRSSDLPRLAHFLLLFYQEMPCDWLLVHFRQLLTQKDVIRFKPSLFQHMGLYSSFQGTVNRLEDEDFQADALDLPDNPPASLYTSMSIFENYEPLKAYSSAQGYFWGKDPAAGSTFSIVFQQPAQVSRVRVRTGSVERPGDFLHAGLLELGQRRDRSRDCSFYIPVGSFEKGTLEQRGLERILPGPVECVRIRVTQDQSEWLIIQSIDIWTTAGT</sequence>
<keyword evidence="5" id="KW-1133">Transmembrane helix</keyword>
<proteinExistence type="predicted"/>
<evidence type="ECO:0000259" key="6">
    <source>
        <dbReference type="Pfam" id="PF04666"/>
    </source>
</evidence>
<dbReference type="Pfam" id="PF04666">
    <property type="entry name" value="MGAT4_cons"/>
    <property type="match status" value="1"/>
</dbReference>
<evidence type="ECO:0000256" key="1">
    <source>
        <dbReference type="ARBA" id="ARBA00004922"/>
    </source>
</evidence>
<feature type="domain" description="MGAT4 A/B/C C-terminal" evidence="7">
    <location>
        <begin position="885"/>
        <end position="1010"/>
    </location>
</feature>
<name>A0A3L8S3H9_CHLGU</name>
<evidence type="ECO:0000313" key="9">
    <source>
        <dbReference type="Proteomes" id="UP000276834"/>
    </source>
</evidence>
<feature type="transmembrane region" description="Helical" evidence="5">
    <location>
        <begin position="267"/>
        <end position="287"/>
    </location>
</feature>
<protein>
    <recommendedName>
        <fullName evidence="10">F-box domain-containing protein</fullName>
    </recommendedName>
</protein>
<evidence type="ECO:0000259" key="7">
    <source>
        <dbReference type="Pfam" id="PF23524"/>
    </source>
</evidence>
<keyword evidence="3" id="KW-0808">Transferase</keyword>
<reference evidence="8 9" key="1">
    <citation type="journal article" date="2018" name="Proc. R. Soc. B">
        <title>A non-coding region near Follistatin controls head colour polymorphism in the Gouldian finch.</title>
        <authorList>
            <person name="Toomey M.B."/>
            <person name="Marques C.I."/>
            <person name="Andrade P."/>
            <person name="Araujo P.M."/>
            <person name="Sabatino S."/>
            <person name="Gazda M.A."/>
            <person name="Afonso S."/>
            <person name="Lopes R.J."/>
            <person name="Corbo J.C."/>
            <person name="Carneiro M."/>
        </authorList>
    </citation>
    <scope>NUCLEOTIDE SEQUENCE [LARGE SCALE GENOMIC DNA]</scope>
    <source>
        <strain evidence="8">Red01</strain>
        <tissue evidence="8">Muscle</tissue>
    </source>
</reference>
<dbReference type="SUPFAM" id="SSF81383">
    <property type="entry name" value="F-box domain"/>
    <property type="match status" value="1"/>
</dbReference>
<evidence type="ECO:0000313" key="8">
    <source>
        <dbReference type="EMBL" id="RLV95289.1"/>
    </source>
</evidence>
<comment type="caution">
    <text evidence="8">The sequence shown here is derived from an EMBL/GenBank/DDBJ whole genome shotgun (WGS) entry which is preliminary data.</text>
</comment>
<dbReference type="InterPro" id="IPR036047">
    <property type="entry name" value="F-box-like_dom_sf"/>
</dbReference>
<feature type="region of interest" description="Disordered" evidence="4">
    <location>
        <begin position="59"/>
        <end position="96"/>
    </location>
</feature>
<dbReference type="EMBL" id="QUSF01000078">
    <property type="protein sequence ID" value="RLV95289.1"/>
    <property type="molecule type" value="Genomic_DNA"/>
</dbReference>
<keyword evidence="2" id="KW-0328">Glycosyltransferase</keyword>